<dbReference type="EMBL" id="AE009440">
    <property type="protein sequence ID" value="AAP98217.1"/>
    <property type="molecule type" value="Genomic_DNA"/>
</dbReference>
<protein>
    <submittedName>
        <fullName evidence="1">Uncharacterized protein</fullName>
    </submittedName>
</protein>
<dbReference type="Proteomes" id="UP000000424">
    <property type="component" value="Chromosome"/>
</dbReference>
<proteinExistence type="predicted"/>
<evidence type="ECO:0000313" key="1">
    <source>
        <dbReference type="EMBL" id="AAP98217.1"/>
    </source>
</evidence>
<organism evidence="1 2">
    <name type="scientific">Chlamydia pneumoniae</name>
    <name type="common">Chlamydophila pneumoniae</name>
    <dbReference type="NCBI Taxonomy" id="83558"/>
    <lineage>
        <taxon>Bacteria</taxon>
        <taxon>Pseudomonadati</taxon>
        <taxon>Chlamydiota</taxon>
        <taxon>Chlamydiia</taxon>
        <taxon>Chlamydiales</taxon>
        <taxon>Chlamydiaceae</taxon>
        <taxon>Chlamydia/Chlamydophila group</taxon>
        <taxon>Chlamydia</taxon>
    </lineage>
</organism>
<reference evidence="1" key="1">
    <citation type="submission" date="2002-05" db="EMBL/GenBank/DDBJ databases">
        <title>The genome sequence of Chlamydia pneumoniae TW183 and comparison with other Chlamydia strains based on whole genome sequence analysis.</title>
        <authorList>
            <person name="Geng M.M."/>
            <person name="Schuhmacher A."/>
            <person name="Muehldorfer I."/>
            <person name="Bensch K.W."/>
            <person name="Schaefer K.P."/>
            <person name="Schneider S."/>
            <person name="Pohl T."/>
            <person name="Essig A."/>
            <person name="Marre R."/>
            <person name="Melchers K."/>
        </authorList>
    </citation>
    <scope>NUCLEOTIDE SEQUENCE [LARGE SCALE GENOMIC DNA]</scope>
    <source>
        <strain evidence="1">TW-183</strain>
    </source>
</reference>
<accession>A0ABM5LCD7</accession>
<evidence type="ECO:0000313" key="2">
    <source>
        <dbReference type="Proteomes" id="UP000000424"/>
    </source>
</evidence>
<gene>
    <name evidence="1" type="ordered locus">CpB0284</name>
</gene>
<sequence length="66" mass="7893">MSRLFSVFLYDQFLNKVLITCCIKRNFLYPQKRKKSIRRRGILMIKIPFRGCKDVKRAVNTHVVTC</sequence>
<name>A0ABM5LCD7_CHLPN</name>
<keyword evidence="2" id="KW-1185">Reference proteome</keyword>